<dbReference type="EMBL" id="JBBNFP010000003">
    <property type="protein sequence ID" value="MEQ2485697.1"/>
    <property type="molecule type" value="Genomic_DNA"/>
</dbReference>
<name>A0ABV1FMS7_9BACT</name>
<evidence type="ECO:0000313" key="1">
    <source>
        <dbReference type="EMBL" id="MEQ2485697.1"/>
    </source>
</evidence>
<dbReference type="RefSeq" id="WP_215758687.1">
    <property type="nucleotide sequence ID" value="NZ_JAHKBE010000002.1"/>
</dbReference>
<accession>A0ABV1FMS7</accession>
<dbReference type="SUPFAM" id="SSF56059">
    <property type="entry name" value="Glutathione synthetase ATP-binding domain-like"/>
    <property type="match status" value="1"/>
</dbReference>
<keyword evidence="2" id="KW-1185">Reference proteome</keyword>
<evidence type="ECO:0008006" key="3">
    <source>
        <dbReference type="Google" id="ProtNLM"/>
    </source>
</evidence>
<comment type="caution">
    <text evidence="1">The sequence shown here is derived from an EMBL/GenBank/DDBJ whole genome shotgun (WGS) entry which is preliminary data.</text>
</comment>
<evidence type="ECO:0000313" key="2">
    <source>
        <dbReference type="Proteomes" id="UP001487296"/>
    </source>
</evidence>
<dbReference type="Proteomes" id="UP001487296">
    <property type="component" value="Unassembled WGS sequence"/>
</dbReference>
<proteinExistence type="predicted"/>
<protein>
    <recommendedName>
        <fullName evidence="3">ATP-grasp domain-containing protein</fullName>
    </recommendedName>
</protein>
<reference evidence="1 2" key="1">
    <citation type="submission" date="2024-04" db="EMBL/GenBank/DDBJ databases">
        <title>Human intestinal bacterial collection.</title>
        <authorList>
            <person name="Pauvert C."/>
            <person name="Hitch T.C.A."/>
            <person name="Clavel T."/>
        </authorList>
    </citation>
    <scope>NUCLEOTIDE SEQUENCE [LARGE SCALE GENOMIC DNA]</scope>
    <source>
        <strain evidence="1 2">CLA-AA-H145</strain>
    </source>
</reference>
<organism evidence="1 2">
    <name type="scientific">Hallella faecis</name>
    <dbReference type="NCBI Taxonomy" id="2841596"/>
    <lineage>
        <taxon>Bacteria</taxon>
        <taxon>Pseudomonadati</taxon>
        <taxon>Bacteroidota</taxon>
        <taxon>Bacteroidia</taxon>
        <taxon>Bacteroidales</taxon>
        <taxon>Prevotellaceae</taxon>
        <taxon>Hallella</taxon>
    </lineage>
</organism>
<gene>
    <name evidence="1" type="ORF">AAAT34_01355</name>
</gene>
<sequence>MDLYIFNPEHDIMLAANRDRTTPPRAARELRHDLGFLPALWAQKGDVVLVDDASFAHEAFAATGRELQATLADRHMARQLLRSVPPSELRLRPWGWDRSIVRELREIGVASEWLPTDVQLDAIRRMSHRAWAAENLLTPLREAPGTIGESHAATTLDSCLNLLQRHSNVMAKAPWSSSGRGVRPLSVHDLTPSTQGWLTRIIADQGAVMIEPYYNKVLDFGVELTSDGHGSVHFNGLSLFYTEHGAYVGNLVIDESAKWQLLSAYIDRQPLTHLIDRLCLLLGDALRNVYAGPLGIDMMVVRQDDTLLLHPCVEMNLRATMGHVALLV</sequence>